<dbReference type="Pfam" id="PF14223">
    <property type="entry name" value="Retrotran_gag_2"/>
    <property type="match status" value="1"/>
</dbReference>
<reference evidence="3" key="1">
    <citation type="submission" date="2016-06" db="EMBL/GenBank/DDBJ databases">
        <title>Parallel loss of symbiosis genes in relatives of nitrogen-fixing non-legume Parasponia.</title>
        <authorList>
            <person name="Van Velzen R."/>
            <person name="Holmer R."/>
            <person name="Bu F."/>
            <person name="Rutten L."/>
            <person name="Van Zeijl A."/>
            <person name="Liu W."/>
            <person name="Santuari L."/>
            <person name="Cao Q."/>
            <person name="Sharma T."/>
            <person name="Shen D."/>
            <person name="Roswanjaya Y."/>
            <person name="Wardhani T."/>
            <person name="Kalhor M.S."/>
            <person name="Jansen J."/>
            <person name="Van den Hoogen J."/>
            <person name="Gungor B."/>
            <person name="Hartog M."/>
            <person name="Hontelez J."/>
            <person name="Verver J."/>
            <person name="Yang W.-C."/>
            <person name="Schijlen E."/>
            <person name="Repin R."/>
            <person name="Schilthuizen M."/>
            <person name="Schranz E."/>
            <person name="Heidstra R."/>
            <person name="Miyata K."/>
            <person name="Fedorova E."/>
            <person name="Kohlen W."/>
            <person name="Bisseling T."/>
            <person name="Smit S."/>
            <person name="Geurts R."/>
        </authorList>
    </citation>
    <scope>NUCLEOTIDE SEQUENCE [LARGE SCALE GENOMIC DNA]</scope>
    <source>
        <strain evidence="3">cv. WU1-14</strain>
    </source>
</reference>
<dbReference type="PANTHER" id="PTHR47481">
    <property type="match status" value="1"/>
</dbReference>
<comment type="caution">
    <text evidence="2">The sequence shown here is derived from an EMBL/GenBank/DDBJ whole genome shotgun (WGS) entry which is preliminary data.</text>
</comment>
<protein>
    <recommendedName>
        <fullName evidence="4">Gag-polypeptide of LTR copia-type</fullName>
    </recommendedName>
</protein>
<keyword evidence="3" id="KW-1185">Reference proteome</keyword>
<feature type="non-terminal residue" evidence="2">
    <location>
        <position position="1"/>
    </location>
</feature>
<dbReference type="PANTHER" id="PTHR47481:SF22">
    <property type="entry name" value="RETROTRANSPOSON GAG DOMAIN-CONTAINING PROTEIN"/>
    <property type="match status" value="1"/>
</dbReference>
<gene>
    <name evidence="2" type="ORF">PanWU01x14_243190</name>
</gene>
<name>A0A2P5BFJ5_PARAD</name>
<dbReference type="AlphaFoldDB" id="A0A2P5BFJ5"/>
<dbReference type="STRING" id="3476.A0A2P5BFJ5"/>
<evidence type="ECO:0000256" key="1">
    <source>
        <dbReference type="SAM" id="MobiDB-lite"/>
    </source>
</evidence>
<sequence>DLHGFIDGTQPSPNPTITTNGTRSTNLAYLTWKRQDRLIFSALLSAVSSPLQPLLTQTTSSHAAWDLLANTYAKPSRGHIKHIKDQIKNYIKGTKTIFKYMQFIRTCVDELALLSKPIDEEDLTDRILEGLGDEYKSIADAVNARETPLTFDELHEKLINKEASLKHQSSSPFPITANLSTQRTEKLW</sequence>
<organism evidence="2 3">
    <name type="scientific">Parasponia andersonii</name>
    <name type="common">Sponia andersonii</name>
    <dbReference type="NCBI Taxonomy" id="3476"/>
    <lineage>
        <taxon>Eukaryota</taxon>
        <taxon>Viridiplantae</taxon>
        <taxon>Streptophyta</taxon>
        <taxon>Embryophyta</taxon>
        <taxon>Tracheophyta</taxon>
        <taxon>Spermatophyta</taxon>
        <taxon>Magnoliopsida</taxon>
        <taxon>eudicotyledons</taxon>
        <taxon>Gunneridae</taxon>
        <taxon>Pentapetalae</taxon>
        <taxon>rosids</taxon>
        <taxon>fabids</taxon>
        <taxon>Rosales</taxon>
        <taxon>Cannabaceae</taxon>
        <taxon>Parasponia</taxon>
    </lineage>
</organism>
<feature type="compositionally biased region" description="Polar residues" evidence="1">
    <location>
        <begin position="9"/>
        <end position="20"/>
    </location>
</feature>
<proteinExistence type="predicted"/>
<dbReference type="Proteomes" id="UP000237105">
    <property type="component" value="Unassembled WGS sequence"/>
</dbReference>
<dbReference type="OrthoDB" id="913984at2759"/>
<accession>A0A2P5BFJ5</accession>
<evidence type="ECO:0000313" key="2">
    <source>
        <dbReference type="EMBL" id="PON47560.1"/>
    </source>
</evidence>
<evidence type="ECO:0008006" key="4">
    <source>
        <dbReference type="Google" id="ProtNLM"/>
    </source>
</evidence>
<evidence type="ECO:0000313" key="3">
    <source>
        <dbReference type="Proteomes" id="UP000237105"/>
    </source>
</evidence>
<dbReference type="EMBL" id="JXTB01000292">
    <property type="protein sequence ID" value="PON47560.1"/>
    <property type="molecule type" value="Genomic_DNA"/>
</dbReference>
<feature type="region of interest" description="Disordered" evidence="1">
    <location>
        <begin position="1"/>
        <end position="20"/>
    </location>
</feature>